<dbReference type="EMBL" id="FZOW01000008">
    <property type="protein sequence ID" value="SNT01606.1"/>
    <property type="molecule type" value="Genomic_DNA"/>
</dbReference>
<dbReference type="Proteomes" id="UP000198327">
    <property type="component" value="Unassembled WGS sequence"/>
</dbReference>
<proteinExistence type="predicted"/>
<name>A0A239J6E0_9NOCA</name>
<dbReference type="InterPro" id="IPR023833">
    <property type="entry name" value="Signal_pept_SipW-depend-type"/>
</dbReference>
<protein>
    <submittedName>
        <fullName evidence="1">SipW-cognate class signal peptide</fullName>
    </submittedName>
</protein>
<accession>A0A239J6E0</accession>
<dbReference type="AlphaFoldDB" id="A0A239J6E0"/>
<reference evidence="2" key="1">
    <citation type="submission" date="2017-06" db="EMBL/GenBank/DDBJ databases">
        <authorList>
            <person name="Varghese N."/>
            <person name="Submissions S."/>
        </authorList>
    </citation>
    <scope>NUCLEOTIDE SEQUENCE [LARGE SCALE GENOMIC DNA]</scope>
    <source>
        <strain evidence="2">JCM 23211</strain>
    </source>
</reference>
<dbReference type="OrthoDB" id="4470249at2"/>
<evidence type="ECO:0000313" key="1">
    <source>
        <dbReference type="EMBL" id="SNT01606.1"/>
    </source>
</evidence>
<organism evidence="1 2">
    <name type="scientific">Rhodococcoides kyotonense</name>
    <dbReference type="NCBI Taxonomy" id="398843"/>
    <lineage>
        <taxon>Bacteria</taxon>
        <taxon>Bacillati</taxon>
        <taxon>Actinomycetota</taxon>
        <taxon>Actinomycetes</taxon>
        <taxon>Mycobacteriales</taxon>
        <taxon>Nocardiaceae</taxon>
        <taxon>Rhodococcoides</taxon>
    </lineage>
</organism>
<sequence>MKRLWAFVSSTRVRALLSLGMVLGLGAVGTLAAWSQTATATSGVFTTGLFNVKLSGSEANPTPLSLINGTNVYPGDSVSAIVTVQNAGNLPLYYTMFAKGAGTFTSGLTMSVYTGGTSTGTACTGGTAIATAVALTTADAAIGVRTGPLAATGSNALCVVVTLSSTAPNTVQGQTGTALLRFDADA</sequence>
<dbReference type="RefSeq" id="WP_089247482.1">
    <property type="nucleotide sequence ID" value="NZ_FZOW01000008.1"/>
</dbReference>
<keyword evidence="2" id="KW-1185">Reference proteome</keyword>
<gene>
    <name evidence="1" type="ORF">SAMN05421642_10881</name>
</gene>
<evidence type="ECO:0000313" key="2">
    <source>
        <dbReference type="Proteomes" id="UP000198327"/>
    </source>
</evidence>
<dbReference type="NCBIfam" id="TIGR04088">
    <property type="entry name" value="cognate_SipW"/>
    <property type="match status" value="1"/>
</dbReference>